<comment type="caution">
    <text evidence="1">The sequence shown here is derived from an EMBL/GenBank/DDBJ whole genome shotgun (WGS) entry which is preliminary data.</text>
</comment>
<dbReference type="Proteomes" id="UP001501474">
    <property type="component" value="Unassembled WGS sequence"/>
</dbReference>
<evidence type="ECO:0000313" key="1">
    <source>
        <dbReference type="EMBL" id="GAA2234012.1"/>
    </source>
</evidence>
<protein>
    <recommendedName>
        <fullName evidence="3">N-acetyltransferase domain-containing protein</fullName>
    </recommendedName>
</protein>
<dbReference type="Gene3D" id="3.40.630.30">
    <property type="match status" value="2"/>
</dbReference>
<gene>
    <name evidence="1" type="ORF">GCM10010104_30690</name>
</gene>
<evidence type="ECO:0000313" key="2">
    <source>
        <dbReference type="Proteomes" id="UP001501474"/>
    </source>
</evidence>
<keyword evidence="2" id="KW-1185">Reference proteome</keyword>
<dbReference type="InterPro" id="IPR016181">
    <property type="entry name" value="Acyl_CoA_acyltransferase"/>
</dbReference>
<dbReference type="SUPFAM" id="SSF55729">
    <property type="entry name" value="Acyl-CoA N-acyltransferases (Nat)"/>
    <property type="match status" value="1"/>
</dbReference>
<evidence type="ECO:0008006" key="3">
    <source>
        <dbReference type="Google" id="ProtNLM"/>
    </source>
</evidence>
<dbReference type="EMBL" id="BAAART010000061">
    <property type="protein sequence ID" value="GAA2234012.1"/>
    <property type="molecule type" value="Genomic_DNA"/>
</dbReference>
<sequence length="311" mass="34374">MPAPEVRPFRRTDRDQLTDLVNLHVAAVVPGVSVSVNTVLGDLERRPGEFITDPWVAERTTLVAEQRAHVVAAAHLLRYRADADVGDDYRDAAEINWFVHRQSAPLWPDADRAADLLMRACLAQFTRWNARVGYGDGSLPAPLVYGLPRNWPHIRALYERAGFRHTGDTEVILIARVADLPLPEPRPDVTVERTPGACDTRFTARAEGESLGFIEIDTALARPERHARAAGLAEIGNLHIDPARHGTGLEHWLLGRAADWLRLCGVDRLVTCEAAGDSATPALLTAAGFGELTRTDRGWEYRPDRAQMPGR</sequence>
<dbReference type="RefSeq" id="WP_234845918.1">
    <property type="nucleotide sequence ID" value="NZ_BAAART010000061.1"/>
</dbReference>
<reference evidence="1 2" key="1">
    <citation type="journal article" date="2019" name="Int. J. Syst. Evol. Microbiol.">
        <title>The Global Catalogue of Microorganisms (GCM) 10K type strain sequencing project: providing services to taxonomists for standard genome sequencing and annotation.</title>
        <authorList>
            <consortium name="The Broad Institute Genomics Platform"/>
            <consortium name="The Broad Institute Genome Sequencing Center for Infectious Disease"/>
            <person name="Wu L."/>
            <person name="Ma J."/>
        </authorList>
    </citation>
    <scope>NUCLEOTIDE SEQUENCE [LARGE SCALE GENOMIC DNA]</scope>
    <source>
        <strain evidence="1 2">JCM 3053</strain>
    </source>
</reference>
<accession>A0ABN3DK44</accession>
<name>A0ABN3DK44_9ACTN</name>
<proteinExistence type="predicted"/>
<organism evidence="1 2">
    <name type="scientific">Streptomyces indiaensis</name>
    <dbReference type="NCBI Taxonomy" id="284033"/>
    <lineage>
        <taxon>Bacteria</taxon>
        <taxon>Bacillati</taxon>
        <taxon>Actinomycetota</taxon>
        <taxon>Actinomycetes</taxon>
        <taxon>Kitasatosporales</taxon>
        <taxon>Streptomycetaceae</taxon>
        <taxon>Streptomyces</taxon>
    </lineage>
</organism>